<feature type="compositionally biased region" description="Acidic residues" evidence="1">
    <location>
        <begin position="1"/>
        <end position="19"/>
    </location>
</feature>
<organism evidence="3 4">
    <name type="scientific">Mycolicibacterium crocinum</name>
    <dbReference type="NCBI Taxonomy" id="388459"/>
    <lineage>
        <taxon>Bacteria</taxon>
        <taxon>Bacillati</taxon>
        <taxon>Actinomycetota</taxon>
        <taxon>Actinomycetes</taxon>
        <taxon>Mycobacteriales</taxon>
        <taxon>Mycobacteriaceae</taxon>
        <taxon>Mycolicibacterium</taxon>
    </lineage>
</organism>
<sequence length="147" mass="16091">MSTWDDTTDTGEYSVEDDNQLQPEDTLVDRGVDDILDEGISPPERPVARTNLDHPGKESLDELLAEEEPDPISRIGNVLDELNGVQPDELEYPEDDEVGRRRSGRLVAPDEGFGEDDESELIAEDVGIDGGAASAEEAAMHVIEDED</sequence>
<dbReference type="RefSeq" id="WP_240178931.1">
    <property type="nucleotide sequence ID" value="NZ_CP092362.2"/>
</dbReference>
<feature type="domain" description="DUF5709" evidence="2">
    <location>
        <begin position="97"/>
        <end position="145"/>
    </location>
</feature>
<dbReference type="EMBL" id="CP092362">
    <property type="protein sequence ID" value="ULN42510.1"/>
    <property type="molecule type" value="Genomic_DNA"/>
</dbReference>
<evidence type="ECO:0000313" key="3">
    <source>
        <dbReference type="EMBL" id="ULN42510.1"/>
    </source>
</evidence>
<evidence type="ECO:0000313" key="4">
    <source>
        <dbReference type="Proteomes" id="UP001055337"/>
    </source>
</evidence>
<name>A0ABY3TM26_9MYCO</name>
<feature type="region of interest" description="Disordered" evidence="1">
    <location>
        <begin position="1"/>
        <end position="58"/>
    </location>
</feature>
<dbReference type="InterPro" id="IPR043763">
    <property type="entry name" value="DUF5709"/>
</dbReference>
<evidence type="ECO:0000259" key="2">
    <source>
        <dbReference type="Pfam" id="PF18970"/>
    </source>
</evidence>
<evidence type="ECO:0000256" key="1">
    <source>
        <dbReference type="SAM" id="MobiDB-lite"/>
    </source>
</evidence>
<feature type="region of interest" description="Disordered" evidence="1">
    <location>
        <begin position="95"/>
        <end position="118"/>
    </location>
</feature>
<keyword evidence="4" id="KW-1185">Reference proteome</keyword>
<reference evidence="3" key="1">
    <citation type="submission" date="2022-08" db="EMBL/GenBank/DDBJ databases">
        <title>Whole genome sequencing of non-tuberculosis mycobacteria type-strains.</title>
        <authorList>
            <person name="Igarashi Y."/>
            <person name="Osugi A."/>
            <person name="Mitarai S."/>
        </authorList>
    </citation>
    <scope>NUCLEOTIDE SEQUENCE</scope>
    <source>
        <strain evidence="3">JCM 16369</strain>
    </source>
</reference>
<accession>A0ABY3TM26</accession>
<protein>
    <submittedName>
        <fullName evidence="3">DUF5709 domain-containing protein</fullName>
    </submittedName>
</protein>
<gene>
    <name evidence="3" type="ORF">MI149_05160</name>
</gene>
<dbReference type="Proteomes" id="UP001055337">
    <property type="component" value="Chromosome"/>
</dbReference>
<proteinExistence type="predicted"/>
<dbReference type="Pfam" id="PF18970">
    <property type="entry name" value="DUF5709"/>
    <property type="match status" value="1"/>
</dbReference>